<comment type="cofactor">
    <cofactor evidence="1">
        <name>pyridoxal 5'-phosphate</name>
        <dbReference type="ChEBI" id="CHEBI:597326"/>
    </cofactor>
</comment>
<evidence type="ECO:0000259" key="7">
    <source>
        <dbReference type="Pfam" id="PF00155"/>
    </source>
</evidence>
<comment type="similarity">
    <text evidence="2">Belongs to the class-I pyridoxal-phosphate-dependent aminotransferase family.</text>
</comment>
<proteinExistence type="inferred from homology"/>
<comment type="caution">
    <text evidence="8">The sequence shown here is derived from an EMBL/GenBank/DDBJ whole genome shotgun (WGS) entry which is preliminary data.</text>
</comment>
<dbReference type="EC" id="2.6.1.2" evidence="6"/>
<dbReference type="InterPro" id="IPR015421">
    <property type="entry name" value="PyrdxlP-dep_Trfase_major"/>
</dbReference>
<evidence type="ECO:0000256" key="2">
    <source>
        <dbReference type="ARBA" id="ARBA00007441"/>
    </source>
</evidence>
<dbReference type="Pfam" id="PF00155">
    <property type="entry name" value="Aminotran_1_2"/>
    <property type="match status" value="1"/>
</dbReference>
<dbReference type="Gene3D" id="3.40.640.10">
    <property type="entry name" value="Type I PLP-dependent aspartate aminotransferase-like (Major domain)"/>
    <property type="match status" value="1"/>
</dbReference>
<evidence type="ECO:0000256" key="4">
    <source>
        <dbReference type="ARBA" id="ARBA00022679"/>
    </source>
</evidence>
<dbReference type="PANTHER" id="PTHR43488:SF2">
    <property type="entry name" value="GLUTAMATE-PYRUVATE AMINOTRANSFERASE ALAA"/>
    <property type="match status" value="1"/>
</dbReference>
<dbReference type="SUPFAM" id="SSF53383">
    <property type="entry name" value="PLP-dependent transferases"/>
    <property type="match status" value="1"/>
</dbReference>
<dbReference type="InterPro" id="IPR015424">
    <property type="entry name" value="PyrdxlP-dep_Trfase"/>
</dbReference>
<dbReference type="Proteomes" id="UP001204615">
    <property type="component" value="Unassembled WGS sequence"/>
</dbReference>
<evidence type="ECO:0000256" key="6">
    <source>
        <dbReference type="ARBA" id="ARBA00026106"/>
    </source>
</evidence>
<evidence type="ECO:0000256" key="3">
    <source>
        <dbReference type="ARBA" id="ARBA00022576"/>
    </source>
</evidence>
<gene>
    <name evidence="8" type="ORF">NC595_19075</name>
</gene>
<keyword evidence="5" id="KW-0663">Pyridoxal phosphate</keyword>
<dbReference type="EMBL" id="JAMZEK010000005">
    <property type="protein sequence ID" value="MCP1376157.1"/>
    <property type="molecule type" value="Genomic_DNA"/>
</dbReference>
<dbReference type="Gene3D" id="3.90.1150.10">
    <property type="entry name" value="Aspartate Aminotransferase, domain 1"/>
    <property type="match status" value="1"/>
</dbReference>
<keyword evidence="3 8" id="KW-0032">Aminotransferase</keyword>
<name>A0ABT1FJ23_9GAMM</name>
<evidence type="ECO:0000256" key="5">
    <source>
        <dbReference type="ARBA" id="ARBA00022898"/>
    </source>
</evidence>
<dbReference type="GO" id="GO:0008483">
    <property type="term" value="F:transaminase activity"/>
    <property type="evidence" value="ECO:0007669"/>
    <property type="project" value="UniProtKB-KW"/>
</dbReference>
<sequence>MAPIKPSPHLSNVRYEIRGALTRRAREMEAEGLPIIKLNIGNPARYGFQTPPHLREAIAAKLTESEAYGHEQGLEEARAAIADLQRARGARGVDMDRVFIGNGVSELIDISLRALLQPGDEVLLPSPDYPLWSAATILNGGRPRYYRCLPENGHQPDPAEIESLITPRTRALVLINPNNPTGAVYPRALLEQIVAIAARHRLLLLCDEIYDEILYDGAVFQPLAEVAGDVPCVSFGGLSKVHRACGYRVGWMSLSGEPARTAEYRDALQLLAALRLCANATAQWAVVPALQGAPTIHALTAPGGRLHEARRAVIEGVAASDYLELAAPEGALYAFPGVRADRLPVFDDGAFALRLLEQESVLVVPGASFNVPASRQFRLTLLPQPAELREVFVRIERVLAAMAAEQPARASAVA</sequence>
<dbReference type="CDD" id="cd00609">
    <property type="entry name" value="AAT_like"/>
    <property type="match status" value="1"/>
</dbReference>
<dbReference type="PANTHER" id="PTHR43488">
    <property type="entry name" value="GLUTAMATE-PYRUVATE AMINOTRANSFERASE ALAA"/>
    <property type="match status" value="1"/>
</dbReference>
<protein>
    <recommendedName>
        <fullName evidence="6">alanine transaminase</fullName>
        <ecNumber evidence="6">2.6.1.2</ecNumber>
    </recommendedName>
</protein>
<dbReference type="InterPro" id="IPR051926">
    <property type="entry name" value="Ala_Aminotransferase"/>
</dbReference>
<evidence type="ECO:0000313" key="9">
    <source>
        <dbReference type="Proteomes" id="UP001204615"/>
    </source>
</evidence>
<dbReference type="InterPro" id="IPR004839">
    <property type="entry name" value="Aminotransferase_I/II_large"/>
</dbReference>
<keyword evidence="9" id="KW-1185">Reference proteome</keyword>
<evidence type="ECO:0000256" key="1">
    <source>
        <dbReference type="ARBA" id="ARBA00001933"/>
    </source>
</evidence>
<evidence type="ECO:0000313" key="8">
    <source>
        <dbReference type="EMBL" id="MCP1376157.1"/>
    </source>
</evidence>
<dbReference type="RefSeq" id="WP_253568976.1">
    <property type="nucleotide sequence ID" value="NZ_JAMZEK010000005.1"/>
</dbReference>
<accession>A0ABT1FJ23</accession>
<keyword evidence="4" id="KW-0808">Transferase</keyword>
<feature type="domain" description="Aminotransferase class I/classII large" evidence="7">
    <location>
        <begin position="35"/>
        <end position="395"/>
    </location>
</feature>
<dbReference type="InterPro" id="IPR015422">
    <property type="entry name" value="PyrdxlP-dep_Trfase_small"/>
</dbReference>
<organism evidence="8 9">
    <name type="scientific">Dyella lutea</name>
    <dbReference type="NCBI Taxonomy" id="2950441"/>
    <lineage>
        <taxon>Bacteria</taxon>
        <taxon>Pseudomonadati</taxon>
        <taxon>Pseudomonadota</taxon>
        <taxon>Gammaproteobacteria</taxon>
        <taxon>Lysobacterales</taxon>
        <taxon>Rhodanobacteraceae</taxon>
        <taxon>Dyella</taxon>
    </lineage>
</organism>
<reference evidence="8 9" key="1">
    <citation type="submission" date="2022-06" db="EMBL/GenBank/DDBJ databases">
        <title>Dyella sp. Sa strain:Sa Genome sequencing.</title>
        <authorList>
            <person name="Park S."/>
        </authorList>
    </citation>
    <scope>NUCLEOTIDE SEQUENCE [LARGE SCALE GENOMIC DNA]</scope>
    <source>
        <strain evidence="8 9">Sa</strain>
    </source>
</reference>